<protein>
    <submittedName>
        <fullName evidence="2">Uncharacterized protein</fullName>
    </submittedName>
</protein>
<organism evidence="2 3">
    <name type="scientific">Chlorella ohadii</name>
    <dbReference type="NCBI Taxonomy" id="2649997"/>
    <lineage>
        <taxon>Eukaryota</taxon>
        <taxon>Viridiplantae</taxon>
        <taxon>Chlorophyta</taxon>
        <taxon>core chlorophytes</taxon>
        <taxon>Trebouxiophyceae</taxon>
        <taxon>Chlorellales</taxon>
        <taxon>Chlorellaceae</taxon>
        <taxon>Chlorella clade</taxon>
        <taxon>Chlorella</taxon>
    </lineage>
</organism>
<gene>
    <name evidence="2" type="ORF">COHA_002777</name>
</gene>
<accession>A0AAD5DT51</accession>
<dbReference type="AlphaFoldDB" id="A0AAD5DT51"/>
<reference evidence="2" key="1">
    <citation type="submission" date="2020-11" db="EMBL/GenBank/DDBJ databases">
        <title>Chlorella ohadii genome sequencing and assembly.</title>
        <authorList>
            <person name="Murik O."/>
            <person name="Treves H."/>
            <person name="Kedem I."/>
            <person name="Shotland Y."/>
            <person name="Kaplan A."/>
        </authorList>
    </citation>
    <scope>NUCLEOTIDE SEQUENCE</scope>
    <source>
        <strain evidence="2">1</strain>
    </source>
</reference>
<comment type="caution">
    <text evidence="2">The sequence shown here is derived from an EMBL/GenBank/DDBJ whole genome shotgun (WGS) entry which is preliminary data.</text>
</comment>
<dbReference type="Proteomes" id="UP001205105">
    <property type="component" value="Unassembled WGS sequence"/>
</dbReference>
<evidence type="ECO:0000256" key="1">
    <source>
        <dbReference type="SAM" id="MobiDB-lite"/>
    </source>
</evidence>
<evidence type="ECO:0000313" key="3">
    <source>
        <dbReference type="Proteomes" id="UP001205105"/>
    </source>
</evidence>
<evidence type="ECO:0000313" key="2">
    <source>
        <dbReference type="EMBL" id="KAI7843535.1"/>
    </source>
</evidence>
<sequence length="239" mass="25833">MIIDSISWQGDAPVHDPEVYMLDFAPPELRIEVTRQFVVGFANCMAAAGYLVSQGQLPKPRLLAQMLTIVPNLDKAASKHYLSRGGTAEYALDALLFLICAAYCPLICRASKYYLSRGGTAEYALDALLARVEEEHEGLGDGSFVQDEANAKALQALPLCRNDDQFQLLRQQLFCNSDFWPCGPYGFDEEEEGGWTGESGAADDDGWVHYDTSNWQVKPPAAAAAAPVAPPPGAANGGS</sequence>
<name>A0AAD5DT51_9CHLO</name>
<keyword evidence="3" id="KW-1185">Reference proteome</keyword>
<feature type="region of interest" description="Disordered" evidence="1">
    <location>
        <begin position="190"/>
        <end position="212"/>
    </location>
</feature>
<proteinExistence type="predicted"/>
<dbReference type="EMBL" id="JADXDR010000037">
    <property type="protein sequence ID" value="KAI7843535.1"/>
    <property type="molecule type" value="Genomic_DNA"/>
</dbReference>